<dbReference type="Proteomes" id="UP000177515">
    <property type="component" value="Chromosome 1"/>
</dbReference>
<name>A0ABM6F2M8_9BURK</name>
<dbReference type="RefSeq" id="WP_071011971.1">
    <property type="nucleotide sequence ID" value="NZ_CP017754.1"/>
</dbReference>
<sequence length="249" mass="25750">MQVFSLFDSPFSEAGQAVGPGLGLHARLLPDDFDGLGGGGADCVLLREGETQQGVAVAGAQLWTCLRGALALSLAGEDGIVLLGAGDLFMPPGGGTLRVCALLDSVLVCTALEGAAPAARERAASWQDGALLRADEAVITLDAATLRAGGDGVPGRHAALAAVRRDEQGWAEALARHGLRWAVCYRGVLRLRWWSLAAGSEDAAPVQEAYLQPGMAYAPDAGERYRLEALSEPAGLLCGLQPPAWRAAA</sequence>
<evidence type="ECO:0000313" key="2">
    <source>
        <dbReference type="Proteomes" id="UP000177515"/>
    </source>
</evidence>
<protein>
    <submittedName>
        <fullName evidence="1">Uncharacterized protein</fullName>
    </submittedName>
</protein>
<gene>
    <name evidence="1" type="ORF">BKK80_07495</name>
</gene>
<organism evidence="1 2">
    <name type="scientific">Cupriavidus malaysiensis</name>
    <dbReference type="NCBI Taxonomy" id="367825"/>
    <lineage>
        <taxon>Bacteria</taxon>
        <taxon>Pseudomonadati</taxon>
        <taxon>Pseudomonadota</taxon>
        <taxon>Betaproteobacteria</taxon>
        <taxon>Burkholderiales</taxon>
        <taxon>Burkholderiaceae</taxon>
        <taxon>Cupriavidus</taxon>
    </lineage>
</organism>
<reference evidence="1 2" key="1">
    <citation type="submission" date="2016-10" db="EMBL/GenBank/DDBJ databases">
        <title>Complete genome sequences of three Cupriavidus strains isolated from various Malaysian environments.</title>
        <authorList>
            <person name="Abdullah A.A.-A."/>
            <person name="Shafie N.A.H."/>
            <person name="Lau N.S."/>
        </authorList>
    </citation>
    <scope>NUCLEOTIDE SEQUENCE [LARGE SCALE GENOMIC DNA]</scope>
    <source>
        <strain evidence="1 2">USMAA1020</strain>
    </source>
</reference>
<keyword evidence="2" id="KW-1185">Reference proteome</keyword>
<proteinExistence type="predicted"/>
<evidence type="ECO:0000313" key="1">
    <source>
        <dbReference type="EMBL" id="AOZ05664.1"/>
    </source>
</evidence>
<accession>A0ABM6F2M8</accession>
<dbReference type="EMBL" id="CP017754">
    <property type="protein sequence ID" value="AOZ05664.1"/>
    <property type="molecule type" value="Genomic_DNA"/>
</dbReference>